<evidence type="ECO:0000313" key="1">
    <source>
        <dbReference type="EMBL" id="CAG8796556.1"/>
    </source>
</evidence>
<feature type="non-terminal residue" evidence="1">
    <location>
        <position position="293"/>
    </location>
</feature>
<name>A0ACA9RKW4_9GLOM</name>
<dbReference type="EMBL" id="CAJVQC010056528">
    <property type="protein sequence ID" value="CAG8796556.1"/>
    <property type="molecule type" value="Genomic_DNA"/>
</dbReference>
<keyword evidence="2" id="KW-1185">Reference proteome</keyword>
<accession>A0ACA9RKW4</accession>
<reference evidence="1" key="1">
    <citation type="submission" date="2021-06" db="EMBL/GenBank/DDBJ databases">
        <authorList>
            <person name="Kallberg Y."/>
            <person name="Tangrot J."/>
            <person name="Rosling A."/>
        </authorList>
    </citation>
    <scope>NUCLEOTIDE SEQUENCE</scope>
    <source>
        <strain evidence="1">MA461A</strain>
    </source>
</reference>
<gene>
    <name evidence="1" type="ORF">RPERSI_LOCUS20181</name>
</gene>
<dbReference type="Proteomes" id="UP000789920">
    <property type="component" value="Unassembled WGS sequence"/>
</dbReference>
<protein>
    <submittedName>
        <fullName evidence="1">28407_t:CDS:1</fullName>
    </submittedName>
</protein>
<feature type="non-terminal residue" evidence="1">
    <location>
        <position position="1"/>
    </location>
</feature>
<evidence type="ECO:0000313" key="2">
    <source>
        <dbReference type="Proteomes" id="UP000789920"/>
    </source>
</evidence>
<organism evidence="1 2">
    <name type="scientific">Racocetra persica</name>
    <dbReference type="NCBI Taxonomy" id="160502"/>
    <lineage>
        <taxon>Eukaryota</taxon>
        <taxon>Fungi</taxon>
        <taxon>Fungi incertae sedis</taxon>
        <taxon>Mucoromycota</taxon>
        <taxon>Glomeromycotina</taxon>
        <taxon>Glomeromycetes</taxon>
        <taxon>Diversisporales</taxon>
        <taxon>Gigasporaceae</taxon>
        <taxon>Racocetra</taxon>
    </lineage>
</organism>
<proteinExistence type="predicted"/>
<sequence>LYEAPIFSFSVKLYIIAKVKSTSSSYIRFELSGYVSYSGGSENSSYDFTFWDNAIFKSSTSTAELSRVRSDYYSLQSSYSSLQSRNSNLQSEVYSLQSRNSSLQSEVSGLRSQNSAKDGQIATLNSKLANVQNQLKNKEGELMTTKKGLEELRSSFNNLTIASNDKDHELRKKERKIRELKELLGKTREEVIEYKLKSKESNLEVLMEKLEISRAKVRELQKAYQQLVSSQENGKQNEIDVAEDKVEDIKDELLEKKIDENDVRKFFRKCESIAKLKVEQDKLYKERFEAKQE</sequence>
<comment type="caution">
    <text evidence="1">The sequence shown here is derived from an EMBL/GenBank/DDBJ whole genome shotgun (WGS) entry which is preliminary data.</text>
</comment>